<evidence type="ECO:0000256" key="3">
    <source>
        <dbReference type="ARBA" id="ARBA00022574"/>
    </source>
</evidence>
<dbReference type="GeneID" id="100919281"/>
<dbReference type="FunCoup" id="G3WWX2">
    <property type="interactions" value="84"/>
</dbReference>
<dbReference type="GeneTree" id="ENSGT00530000064714"/>
<comment type="subcellular location">
    <subcellularLocation>
        <location evidence="1">Cytoplasm</location>
        <location evidence="1">Cytoskeleton</location>
        <location evidence="1">Cilium axoneme</location>
    </subcellularLocation>
</comment>
<keyword evidence="2" id="KW-0963">Cytoplasm</keyword>
<dbReference type="SUPFAM" id="SSF69322">
    <property type="entry name" value="Tricorn protease domain 2"/>
    <property type="match status" value="1"/>
</dbReference>
<dbReference type="OrthoDB" id="535167at2759"/>
<dbReference type="Proteomes" id="UP000007648">
    <property type="component" value="Unassembled WGS sequence"/>
</dbReference>
<dbReference type="STRING" id="9305.ENSSHAP00000019927"/>
<dbReference type="Gene3D" id="2.130.10.10">
    <property type="entry name" value="YVTN repeat-like/Quinoprotein amine dehydrogenase"/>
    <property type="match status" value="3"/>
</dbReference>
<evidence type="ECO:0000256" key="11">
    <source>
        <dbReference type="SAM" id="MobiDB-lite"/>
    </source>
</evidence>
<dbReference type="InterPro" id="IPR015943">
    <property type="entry name" value="WD40/YVTN_repeat-like_dom_sf"/>
</dbReference>
<dbReference type="InParanoid" id="G3WWX2"/>
<evidence type="ECO:0000256" key="8">
    <source>
        <dbReference type="ARBA" id="ARBA00023605"/>
    </source>
</evidence>
<dbReference type="Ensembl" id="ENSSHAT00000020084.2">
    <property type="protein sequence ID" value="ENSSHAP00000019927.1"/>
    <property type="gene ID" value="ENSSHAG00000016910.2"/>
</dbReference>
<dbReference type="GO" id="GO:0005930">
    <property type="term" value="C:axoneme"/>
    <property type="evidence" value="ECO:0007669"/>
    <property type="project" value="UniProtKB-SubCell"/>
</dbReference>
<feature type="compositionally biased region" description="Acidic residues" evidence="11">
    <location>
        <begin position="968"/>
        <end position="980"/>
    </location>
</feature>
<dbReference type="InterPro" id="IPR036322">
    <property type="entry name" value="WD40_repeat_dom_sf"/>
</dbReference>
<dbReference type="RefSeq" id="XP_031811653.1">
    <property type="nucleotide sequence ID" value="XM_031955793.1"/>
</dbReference>
<sequence length="1677" mass="195650">MSAKDKEGSDTLSATLSVRWVHGFPVKKIAFINNNTICYPCGNFVVFMNIEKEKKTVLRCMDGKVGSVATNIPFKVVAFSDQKFQPFIHIYNFPSLTKKAKLRGNAHLDYTLLEFNYSGIYLASFSEIPEHEVTLWDWKKNVILCRRSQPGLSVGQMTFNPKNWRQLCLSNTNYISVWNIERFNKDHYFKPKSVNLPTEDGTFIKEHVGLFSQGLKDPSYGPILPFSAVAGLVGTEAETFKPKDHFRPLLHPVVHCWNSTNELYVCCEEGHILLINGESLLVTILSPSPVYEDGCTSPTMMSSEEYLRKGENYSKIKNINTMVMHTEGVFVSGHDGILYSINIKENKYTIKDHINLQTSVKNIVFSPDYTQILLQTENGSVFSYIFDEKPKLETILDASGGKIQAIDFVTFGNEYCMSITVLGEFYIWMTEDGYLISRLCLYTEVSGMACCPSAFSVAVGTTAGYVLFLDISNIKSPRVVHKILLTRSSIQHVHFDQHGAFLIVGTSDKHIFLLSSKASEAFKIIGFTVVSGTILQITTVYNWETNMIQVMVLAESSENKKSKIEMFTLTDKVSTDAAKYSDERGKLKNELFARTLYEIDHPLSSAVLDFSCEKIFGFCSHVPYICIYGIPHKDSKNIVLKPEIKIPSKHYGTGMLYLSYHGQWLASIAKDGILTIRDSSNMEPFARIQCHSFQGNGIQSMIFSLDGQSILVNGQEDGALVCLKWKSIEGLLIHNINEYFQNLVRILNKNLLEQNISLYHMQDVQLFLDSLPEDTTYFKKEASSQADSKDRIYDGEISWLQQKNQEAIIRETKEFSQKKKILKEGIKILSRTIQYMMEENEKVPEISQLKQKEFSLDVEEMQKLFDEGEEEVERIKKETQMENLAKKYLCHLLKEECWHSMNVKGRSLKSFHSLLEVKNFPMKTRSPEELRELETVLQLRKTENTGYKLRKEIVELQPTILSKKVHDEEEDDEYDEEEEEKEKKEGNLPNYLLGSLSYELGIETNMLYNQLELHTREEKINQIILLKDIIYNIKIQFNKDFNSVYQQKEIEILRVNERNKNIQGIITELDIEEQIWQPVFEDSEKPERILFVEDHEIKVERILTPWEKEQAELAEKLERERLLLSQRDNARRRALMDMMGGVLEVRREDILRMVIPQPACMAKPDTLWNEEDKKQIKEYEKKVKDLNDEKEKYKRSLDAELRKIQNSIQETTQLFDDRLKTLFKSKMKCDNVIFQEELKIANLTFSLLLDEELQTREIELNDFLEKKKKEKKFAAYEIYKARDELESYREHYDSFLSDDKVLERGFKKEFTDLQSHLTDILHKLFKRRPRQLKPKQEEVPGPFGERKGSAQMQEEYFAEVMNAMEEMDNPNNMPEGLELPSWTHFCALRRTKIESEQRVKQKSLIMLEMQAFIRKRTEDDEKLQVDIEKICQEIYVFQEEKMNYQLNLTIQLLLTQGQVEVENYQFLLDFADSILINRVIIEDINSIIRFQGQKKVTRMIESKDVHKGIYQIEWEHKKMEMEMEDLNQKAWDIQMLFFSRDRQKFLNEPNYEILIGYHMAMMEQNIAIMDKTHKREVEAFKKLLKQLGKFVHQRELANYTLSCELQDELVTVNERREICNSLGSKLTYERIAKERYEAMLQQQKLTDISRSQAEEIVILEAEVERLRMKTFPALIQM</sequence>
<reference evidence="12" key="3">
    <citation type="submission" date="2025-09" db="UniProtKB">
        <authorList>
            <consortium name="Ensembl"/>
        </authorList>
    </citation>
    <scope>IDENTIFICATION</scope>
</reference>
<keyword evidence="4" id="KW-0677">Repeat</keyword>
<dbReference type="SUPFAM" id="SSF50978">
    <property type="entry name" value="WD40 repeat-like"/>
    <property type="match status" value="1"/>
</dbReference>
<feature type="coiled-coil region" evidence="10">
    <location>
        <begin position="1169"/>
        <end position="1214"/>
    </location>
</feature>
<gene>
    <name evidence="12" type="primary">LOC100919281</name>
</gene>
<dbReference type="GO" id="GO:0007288">
    <property type="term" value="P:sperm axoneme assembly"/>
    <property type="evidence" value="ECO:0007669"/>
    <property type="project" value="TreeGrafter"/>
</dbReference>
<evidence type="ECO:0000256" key="5">
    <source>
        <dbReference type="ARBA" id="ARBA00023054"/>
    </source>
</evidence>
<keyword evidence="6" id="KW-0206">Cytoskeleton</keyword>
<evidence type="ECO:0000256" key="10">
    <source>
        <dbReference type="SAM" id="Coils"/>
    </source>
</evidence>
<reference evidence="12" key="2">
    <citation type="submission" date="2025-08" db="UniProtKB">
        <authorList>
            <consortium name="Ensembl"/>
        </authorList>
    </citation>
    <scope>IDENTIFICATION</scope>
</reference>
<feature type="region of interest" description="Disordered" evidence="11">
    <location>
        <begin position="965"/>
        <end position="986"/>
    </location>
</feature>
<comment type="similarity">
    <text evidence="8">Belongs to the CFAP43 family.</text>
</comment>
<evidence type="ECO:0000256" key="7">
    <source>
        <dbReference type="ARBA" id="ARBA00023273"/>
    </source>
</evidence>
<dbReference type="PANTHER" id="PTHR14885:SF1">
    <property type="entry name" value="CILIA- AND FLAGELLA-ASSOCIATED PROTEIN 43"/>
    <property type="match status" value="1"/>
</dbReference>
<evidence type="ECO:0000313" key="12">
    <source>
        <dbReference type="Ensembl" id="ENSSHAP00000019927.1"/>
    </source>
</evidence>
<keyword evidence="5 10" id="KW-0175">Coiled coil</keyword>
<evidence type="ECO:0000256" key="1">
    <source>
        <dbReference type="ARBA" id="ARBA00004430"/>
    </source>
</evidence>
<keyword evidence="3" id="KW-0853">WD repeat</keyword>
<keyword evidence="7" id="KW-0966">Cell projection</keyword>
<dbReference type="OMA" id="PCALRSI"/>
<dbReference type="Pfam" id="PF25828">
    <property type="entry name" value="CC_Cfap43"/>
    <property type="match status" value="1"/>
</dbReference>
<evidence type="ECO:0000256" key="6">
    <source>
        <dbReference type="ARBA" id="ARBA00023212"/>
    </source>
</evidence>
<dbReference type="PANTHER" id="PTHR14885">
    <property type="entry name" value="CILIA- AND FLAGELLA-ASSOCIATED PROTEIN 43-RELATED"/>
    <property type="match status" value="1"/>
</dbReference>
<evidence type="ECO:0000313" key="13">
    <source>
        <dbReference type="Proteomes" id="UP000007648"/>
    </source>
</evidence>
<evidence type="ECO:0000256" key="9">
    <source>
        <dbReference type="ARBA" id="ARBA00023662"/>
    </source>
</evidence>
<keyword evidence="13" id="KW-1185">Reference proteome</keyword>
<accession>G3WWX2</accession>
<evidence type="ECO:0000256" key="2">
    <source>
        <dbReference type="ARBA" id="ARBA00022490"/>
    </source>
</evidence>
<name>G3WWX2_SARHA</name>
<dbReference type="eggNOG" id="ENOG502QQ39">
    <property type="taxonomic scope" value="Eukaryota"/>
</dbReference>
<reference evidence="12 13" key="1">
    <citation type="journal article" date="2011" name="Proc. Natl. Acad. Sci. U.S.A.">
        <title>Genetic diversity and population structure of the endangered marsupial Sarcophilus harrisii (Tasmanian devil).</title>
        <authorList>
            <person name="Miller W."/>
            <person name="Hayes V.M."/>
            <person name="Ratan A."/>
            <person name="Petersen D.C."/>
            <person name="Wittekindt N.E."/>
            <person name="Miller J."/>
            <person name="Walenz B."/>
            <person name="Knight J."/>
            <person name="Qi J."/>
            <person name="Zhao F."/>
            <person name="Wang Q."/>
            <person name="Bedoya-Reina O.C."/>
            <person name="Katiyar N."/>
            <person name="Tomsho L.P."/>
            <person name="Kasson L.M."/>
            <person name="Hardie R.A."/>
            <person name="Woodbridge P."/>
            <person name="Tindall E.A."/>
            <person name="Bertelsen M.F."/>
            <person name="Dixon D."/>
            <person name="Pyecroft S."/>
            <person name="Helgen K.M."/>
            <person name="Lesk A.M."/>
            <person name="Pringle T.H."/>
            <person name="Patterson N."/>
            <person name="Zhang Y."/>
            <person name="Kreiss A."/>
            <person name="Woods G.M."/>
            <person name="Jones M.E."/>
            <person name="Schuster S.C."/>
        </authorList>
    </citation>
    <scope>NUCLEOTIDE SEQUENCE [LARGE SCALE GENOMIC DNA]</scope>
</reference>
<organism evidence="12 13">
    <name type="scientific">Sarcophilus harrisii</name>
    <name type="common">Tasmanian devil</name>
    <name type="synonym">Sarcophilus laniarius</name>
    <dbReference type="NCBI Taxonomy" id="9305"/>
    <lineage>
        <taxon>Eukaryota</taxon>
        <taxon>Metazoa</taxon>
        <taxon>Chordata</taxon>
        <taxon>Craniata</taxon>
        <taxon>Vertebrata</taxon>
        <taxon>Euteleostomi</taxon>
        <taxon>Mammalia</taxon>
        <taxon>Metatheria</taxon>
        <taxon>Dasyuromorphia</taxon>
        <taxon>Dasyuridae</taxon>
        <taxon>Sarcophilus</taxon>
    </lineage>
</organism>
<evidence type="ECO:0000256" key="4">
    <source>
        <dbReference type="ARBA" id="ARBA00022737"/>
    </source>
</evidence>
<proteinExistence type="inferred from homology"/>
<protein>
    <recommendedName>
        <fullName evidence="9">Cilia- and flagella-associated protein 43</fullName>
    </recommendedName>
</protein>
<dbReference type="KEGG" id="shr:100919281"/>